<reference evidence="1" key="1">
    <citation type="journal article" date="2005" name="J. Bacteriol.">
        <title>A hypervariable 130-kilobase genomic region of Magnetospirillum gryphiswaldense comprises a magnetosome island which undergoes frequent rearrangements during stationary growth.</title>
        <authorList>
            <person name="Ullrich S."/>
            <person name="Kube M."/>
            <person name="Schuebbe S."/>
            <person name="Reinhardt R."/>
            <person name="Schueler D."/>
        </authorList>
    </citation>
    <scope>NUCLEOTIDE SEQUENCE</scope>
    <source>
        <strain evidence="1">MSR-1</strain>
    </source>
</reference>
<dbReference type="AlphaFoldDB" id="Q3BK52"/>
<accession>Q3BK52</accession>
<evidence type="ECO:0000313" key="1">
    <source>
        <dbReference type="EMBL" id="CAJ30190.1"/>
    </source>
</evidence>
<dbReference type="EMBL" id="CU459003">
    <property type="protein sequence ID" value="CAM78102.1"/>
    <property type="molecule type" value="Genomic_DNA"/>
</dbReference>
<dbReference type="EMBL" id="AM085146">
    <property type="protein sequence ID" value="CAJ30190.1"/>
    <property type="molecule type" value="Genomic_DNA"/>
</dbReference>
<evidence type="ECO:0000313" key="2">
    <source>
        <dbReference type="EMBL" id="CAM78102.1"/>
    </source>
</evidence>
<gene>
    <name evidence="1" type="ORF">mgI599</name>
    <name evidence="2" type="ORF">MGR_4170</name>
</gene>
<organism evidence="1">
    <name type="scientific">Magnetospirillum gryphiswaldense</name>
    <dbReference type="NCBI Taxonomy" id="55518"/>
    <lineage>
        <taxon>Bacteria</taxon>
        <taxon>Pseudomonadati</taxon>
        <taxon>Pseudomonadota</taxon>
        <taxon>Alphaproteobacteria</taxon>
        <taxon>Rhodospirillales</taxon>
        <taxon>Rhodospirillaceae</taxon>
        <taxon>Magnetospirillum</taxon>
    </lineage>
</organism>
<protein>
    <submittedName>
        <fullName evidence="1">Uncharacterized protein</fullName>
    </submittedName>
</protein>
<proteinExistence type="predicted"/>
<sequence length="133" mass="14792">MRSSLCPSAMQASRYSSMDRPMDWATVLARSKAGPLSLKLRTMLMGDFLTDTGKMAFVASSRRPVTGDWRAVATDVDAVAIRRGRIGQKSQAPCMKVMRYLRNPTTYEFSRYSNLSDKIRASFVGSDQVGNLL</sequence>
<name>Q3BK52_9PROT</name>
<reference evidence="2" key="2">
    <citation type="journal article" date="2007" name="J. Bacteriol.">
        <title>Comparative genome analysis of four magnetotactic bacteria reveals a complex set of group-specific genes implicated in magnetosome biomineralization and function.</title>
        <authorList>
            <person name="Richter M."/>
            <person name="Kube M."/>
            <person name="Bazylinski D.A."/>
            <person name="Lombardot T."/>
            <person name="Gloeckner F.O."/>
            <person name="Reinhardt R."/>
            <person name="Schueler D."/>
        </authorList>
    </citation>
    <scope>NUCLEOTIDE SEQUENCE</scope>
    <source>
        <strain evidence="2">MSR-1</strain>
    </source>
</reference>